<name>A0AAV9JP71_9PEZI</name>
<organism evidence="2 3">
    <name type="scientific">Oleoguttula mirabilis</name>
    <dbReference type="NCBI Taxonomy" id="1507867"/>
    <lineage>
        <taxon>Eukaryota</taxon>
        <taxon>Fungi</taxon>
        <taxon>Dikarya</taxon>
        <taxon>Ascomycota</taxon>
        <taxon>Pezizomycotina</taxon>
        <taxon>Dothideomycetes</taxon>
        <taxon>Dothideomycetidae</taxon>
        <taxon>Mycosphaerellales</taxon>
        <taxon>Teratosphaeriaceae</taxon>
        <taxon>Oleoguttula</taxon>
    </lineage>
</organism>
<dbReference type="AlphaFoldDB" id="A0AAV9JP71"/>
<sequence length="529" mass="59070">MAPPVRSMRATYAHPRPYGSSAPGSVEGSASQDSVQSSAHNSGSSDKLEDLGPSSTIAQIAAQARKILDLDTESSVPSLPPGLVLPTSDNVLCHRQQRVLHESSEKGIHVLVDKLGMLDRLYSPEVSSSRLLKEAWHQHALTLLCGLDAERLRAALAQMYTFESMHEQFWDKNLEASYDIIGEEEEPHNAVEYDPGIYCNVLSPRDGVPLTVDEFRQFLDGMFWFTGLVEDEVKEPFKDSFRRKDGTTWANAIKEFWHLFRDPDAPCSGTLEFPGHDKLSRLKTQIQEFCRLQCEHLENRRDNIIYVPVPNEVGYSNNMRLRCCRGHESLTHDASPHLFQLAFCILHVLFPHKQFKMFHFVVFRICRPEEAWVGEIIASHLLASYAAYGGFNSKAAGGSVISADRETHEGWCEHALFVQQQGTLELQSRNLDITKARVLEEHASVDVALKFRHTEVAAADTLLAGIAQMRSKLDAAVVADKLLRSVHTMRDEVLAAMQECPESEDDSAVEGSGSQDSLAAYREPSVELG</sequence>
<protein>
    <submittedName>
        <fullName evidence="2">Uncharacterized protein</fullName>
    </submittedName>
</protein>
<comment type="caution">
    <text evidence="2">The sequence shown here is derived from an EMBL/GenBank/DDBJ whole genome shotgun (WGS) entry which is preliminary data.</text>
</comment>
<feature type="region of interest" description="Disordered" evidence="1">
    <location>
        <begin position="499"/>
        <end position="529"/>
    </location>
</feature>
<keyword evidence="3" id="KW-1185">Reference proteome</keyword>
<dbReference type="Proteomes" id="UP001324427">
    <property type="component" value="Unassembled WGS sequence"/>
</dbReference>
<feature type="region of interest" description="Disordered" evidence="1">
    <location>
        <begin position="1"/>
        <end position="52"/>
    </location>
</feature>
<evidence type="ECO:0000313" key="3">
    <source>
        <dbReference type="Proteomes" id="UP001324427"/>
    </source>
</evidence>
<gene>
    <name evidence="2" type="ORF">LTR36_001558</name>
</gene>
<accession>A0AAV9JP71</accession>
<reference evidence="2 3" key="1">
    <citation type="submission" date="2021-11" db="EMBL/GenBank/DDBJ databases">
        <title>Black yeast isolated from Biological Soil Crust.</title>
        <authorList>
            <person name="Kurbessoian T."/>
        </authorList>
    </citation>
    <scope>NUCLEOTIDE SEQUENCE [LARGE SCALE GENOMIC DNA]</scope>
    <source>
        <strain evidence="2 3">CCFEE 5522</strain>
    </source>
</reference>
<dbReference type="EMBL" id="JAVFHQ010000013">
    <property type="protein sequence ID" value="KAK4546826.1"/>
    <property type="molecule type" value="Genomic_DNA"/>
</dbReference>
<evidence type="ECO:0000256" key="1">
    <source>
        <dbReference type="SAM" id="MobiDB-lite"/>
    </source>
</evidence>
<evidence type="ECO:0000313" key="2">
    <source>
        <dbReference type="EMBL" id="KAK4546826.1"/>
    </source>
</evidence>
<feature type="compositionally biased region" description="Polar residues" evidence="1">
    <location>
        <begin position="28"/>
        <end position="45"/>
    </location>
</feature>
<proteinExistence type="predicted"/>